<sequence>MVHSRFVEIGRVAYVNFGPEKDKLCVIVDVIDGKRALVDGAATGVLRQQMPFSRLSLTEFVLPVKRNQTSANVAKIFTDSNILSKWQESTHGKQIASRLRRAELTDFGRFKLMVNQKKKSQLVRQELKKLKPKH</sequence>
<dbReference type="PANTHER" id="PTHR11127">
    <property type="entry name" value="60S RIBOSOMAL PROTEIN L14"/>
    <property type="match status" value="1"/>
</dbReference>
<evidence type="ECO:0000256" key="1">
    <source>
        <dbReference type="ARBA" id="ARBA00006592"/>
    </source>
</evidence>
<dbReference type="PANTHER" id="PTHR11127:SF2">
    <property type="entry name" value="LARGE RIBOSOMAL SUBUNIT PROTEIN EL14"/>
    <property type="match status" value="1"/>
</dbReference>
<dbReference type="AlphaFoldDB" id="A0AAU9ILZ1"/>
<evidence type="ECO:0000256" key="3">
    <source>
        <dbReference type="ARBA" id="ARBA00023274"/>
    </source>
</evidence>
<evidence type="ECO:0000313" key="6">
    <source>
        <dbReference type="Proteomes" id="UP001162131"/>
    </source>
</evidence>
<evidence type="ECO:0000313" key="5">
    <source>
        <dbReference type="EMBL" id="CAG9314183.1"/>
    </source>
</evidence>
<dbReference type="InterPro" id="IPR014722">
    <property type="entry name" value="Rib_uL2_dom2"/>
</dbReference>
<dbReference type="GO" id="GO:0022625">
    <property type="term" value="C:cytosolic large ribosomal subunit"/>
    <property type="evidence" value="ECO:0007669"/>
    <property type="project" value="TreeGrafter"/>
</dbReference>
<dbReference type="SUPFAM" id="SSF50104">
    <property type="entry name" value="Translation proteins SH3-like domain"/>
    <property type="match status" value="1"/>
</dbReference>
<proteinExistence type="inferred from homology"/>
<dbReference type="GO" id="GO:0006412">
    <property type="term" value="P:translation"/>
    <property type="evidence" value="ECO:0007669"/>
    <property type="project" value="InterPro"/>
</dbReference>
<evidence type="ECO:0000259" key="4">
    <source>
        <dbReference type="Pfam" id="PF01929"/>
    </source>
</evidence>
<dbReference type="Gene3D" id="6.10.250.2270">
    <property type="match status" value="1"/>
</dbReference>
<feature type="domain" description="Large ribosomal subunit protein eL14" evidence="4">
    <location>
        <begin position="47"/>
        <end position="119"/>
    </location>
</feature>
<dbReference type="GO" id="GO:0042273">
    <property type="term" value="P:ribosomal large subunit biogenesis"/>
    <property type="evidence" value="ECO:0007669"/>
    <property type="project" value="TreeGrafter"/>
</dbReference>
<dbReference type="EMBL" id="CAJZBQ010000011">
    <property type="protein sequence ID" value="CAG9314183.1"/>
    <property type="molecule type" value="Genomic_DNA"/>
</dbReference>
<keyword evidence="3" id="KW-0687">Ribonucleoprotein</keyword>
<dbReference type="Gene3D" id="2.30.30.30">
    <property type="match status" value="1"/>
</dbReference>
<evidence type="ECO:0000256" key="2">
    <source>
        <dbReference type="ARBA" id="ARBA00022980"/>
    </source>
</evidence>
<dbReference type="InterPro" id="IPR008991">
    <property type="entry name" value="Translation_prot_SH3-like_sf"/>
</dbReference>
<dbReference type="Pfam" id="PF01929">
    <property type="entry name" value="Ribosomal_L14e"/>
    <property type="match status" value="1"/>
</dbReference>
<organism evidence="5 6">
    <name type="scientific">Blepharisma stoltei</name>
    <dbReference type="NCBI Taxonomy" id="1481888"/>
    <lineage>
        <taxon>Eukaryota</taxon>
        <taxon>Sar</taxon>
        <taxon>Alveolata</taxon>
        <taxon>Ciliophora</taxon>
        <taxon>Postciliodesmatophora</taxon>
        <taxon>Heterotrichea</taxon>
        <taxon>Heterotrichida</taxon>
        <taxon>Blepharismidae</taxon>
        <taxon>Blepharisma</taxon>
    </lineage>
</organism>
<dbReference type="Proteomes" id="UP001162131">
    <property type="component" value="Unassembled WGS sequence"/>
</dbReference>
<dbReference type="InterPro" id="IPR039660">
    <property type="entry name" value="Ribosomal_eL14"/>
</dbReference>
<dbReference type="GO" id="GO:0003723">
    <property type="term" value="F:RNA binding"/>
    <property type="evidence" value="ECO:0007669"/>
    <property type="project" value="InterPro"/>
</dbReference>
<name>A0AAU9ILZ1_9CILI</name>
<dbReference type="CDD" id="cd23702">
    <property type="entry name" value="eL14"/>
    <property type="match status" value="1"/>
</dbReference>
<reference evidence="5" key="1">
    <citation type="submission" date="2021-09" db="EMBL/GenBank/DDBJ databases">
        <authorList>
            <consortium name="AG Swart"/>
            <person name="Singh M."/>
            <person name="Singh A."/>
            <person name="Seah K."/>
            <person name="Emmerich C."/>
        </authorList>
    </citation>
    <scope>NUCLEOTIDE SEQUENCE</scope>
    <source>
        <strain evidence="5">ATCC30299</strain>
    </source>
</reference>
<keyword evidence="2" id="KW-0689">Ribosomal protein</keyword>
<dbReference type="GO" id="GO:0003735">
    <property type="term" value="F:structural constituent of ribosome"/>
    <property type="evidence" value="ECO:0007669"/>
    <property type="project" value="InterPro"/>
</dbReference>
<comment type="similarity">
    <text evidence="1">Belongs to the eukaryotic ribosomal protein eL14 family.</text>
</comment>
<protein>
    <recommendedName>
        <fullName evidence="4">Large ribosomal subunit protein eL14 domain-containing protein</fullName>
    </recommendedName>
</protein>
<comment type="caution">
    <text evidence="5">The sequence shown here is derived from an EMBL/GenBank/DDBJ whole genome shotgun (WGS) entry which is preliminary data.</text>
</comment>
<dbReference type="InterPro" id="IPR002784">
    <property type="entry name" value="Ribosomal_eL14_dom"/>
</dbReference>
<gene>
    <name evidence="5" type="ORF">BSTOLATCC_MIC9979</name>
</gene>
<accession>A0AAU9ILZ1</accession>
<keyword evidence="6" id="KW-1185">Reference proteome</keyword>